<dbReference type="EMBL" id="QCXQ01000001">
    <property type="protein sequence ID" value="PWG01020.1"/>
    <property type="molecule type" value="Genomic_DNA"/>
</dbReference>
<organism evidence="2 3">
    <name type="scientific">Levilactobacillus bambusae</name>
    <dbReference type="NCBI Taxonomy" id="2024736"/>
    <lineage>
        <taxon>Bacteria</taxon>
        <taxon>Bacillati</taxon>
        <taxon>Bacillota</taxon>
        <taxon>Bacilli</taxon>
        <taxon>Lactobacillales</taxon>
        <taxon>Lactobacillaceae</taxon>
        <taxon>Levilactobacillus</taxon>
    </lineage>
</organism>
<dbReference type="Pfam" id="PF02620">
    <property type="entry name" value="YceD"/>
    <property type="match status" value="1"/>
</dbReference>
<protein>
    <submittedName>
        <fullName evidence="2">DNA-binding protein</fullName>
    </submittedName>
</protein>
<dbReference type="AlphaFoldDB" id="A0A2V1N664"/>
<gene>
    <name evidence="2" type="ORF">DCM90_02270</name>
</gene>
<sequence length="181" mass="20444">MKWSLSDSLKNQEPLQFDDTLDLKSDLMDRYPSEVLDLTPVHVSGTLRNEGGQVVLTAHITTTITVPSSRSLEPVALPEDFEIKEYYVNTQAALTQFEESDVVLVIEDDIIDFDKAVGDNILAQVPIHILTDKEEQGAPMPNGEDWRVISEADQEQEKKDNQSVDPRLAKLKNYFPDQDDK</sequence>
<proteinExistence type="predicted"/>
<keyword evidence="2" id="KW-0238">DNA-binding</keyword>
<name>A0A2V1N664_9LACO</name>
<dbReference type="GO" id="GO:0003677">
    <property type="term" value="F:DNA binding"/>
    <property type="evidence" value="ECO:0007669"/>
    <property type="project" value="UniProtKB-KW"/>
</dbReference>
<accession>A0A2V1N664</accession>
<dbReference type="RefSeq" id="WP_109249733.1">
    <property type="nucleotide sequence ID" value="NZ_QCXQ01000001.1"/>
</dbReference>
<evidence type="ECO:0000313" key="2">
    <source>
        <dbReference type="EMBL" id="PWG01020.1"/>
    </source>
</evidence>
<feature type="compositionally biased region" description="Basic and acidic residues" evidence="1">
    <location>
        <begin position="144"/>
        <end position="162"/>
    </location>
</feature>
<reference evidence="2 3" key="1">
    <citation type="journal article" date="2018" name="Int. J. Syst. Evol. Microbiol.">
        <title>Lactobacillus bambusae sp. nov., isolated from a traditional fermented Ma-bamboo shoots of Taiwan.</title>
        <authorList>
            <person name="Wang L.-T."/>
        </authorList>
    </citation>
    <scope>NUCLEOTIDE SEQUENCE [LARGE SCALE GENOMIC DNA]</scope>
    <source>
        <strain evidence="2 3">BS-W1</strain>
    </source>
</reference>
<comment type="caution">
    <text evidence="2">The sequence shown here is derived from an EMBL/GenBank/DDBJ whole genome shotgun (WGS) entry which is preliminary data.</text>
</comment>
<dbReference type="Proteomes" id="UP000245080">
    <property type="component" value="Unassembled WGS sequence"/>
</dbReference>
<feature type="region of interest" description="Disordered" evidence="1">
    <location>
        <begin position="133"/>
        <end position="181"/>
    </location>
</feature>
<dbReference type="InterPro" id="IPR003772">
    <property type="entry name" value="YceD"/>
</dbReference>
<dbReference type="OrthoDB" id="9790372at2"/>
<keyword evidence="3" id="KW-1185">Reference proteome</keyword>
<evidence type="ECO:0000313" key="3">
    <source>
        <dbReference type="Proteomes" id="UP000245080"/>
    </source>
</evidence>
<evidence type="ECO:0000256" key="1">
    <source>
        <dbReference type="SAM" id="MobiDB-lite"/>
    </source>
</evidence>